<dbReference type="Proteomes" id="UP000027073">
    <property type="component" value="Unassembled WGS sequence"/>
</dbReference>
<feature type="transmembrane region" description="Helical" evidence="5">
    <location>
        <begin position="91"/>
        <end position="111"/>
    </location>
</feature>
<dbReference type="VEuPathDB" id="FungiDB:PLEOSDRAFT_1113416"/>
<organism evidence="6 7">
    <name type="scientific">Pleurotus ostreatus (strain PC15)</name>
    <name type="common">Oyster mushroom</name>
    <dbReference type="NCBI Taxonomy" id="1137138"/>
    <lineage>
        <taxon>Eukaryota</taxon>
        <taxon>Fungi</taxon>
        <taxon>Dikarya</taxon>
        <taxon>Basidiomycota</taxon>
        <taxon>Agaricomycotina</taxon>
        <taxon>Agaricomycetes</taxon>
        <taxon>Agaricomycetidae</taxon>
        <taxon>Agaricales</taxon>
        <taxon>Pleurotineae</taxon>
        <taxon>Pleurotaceae</taxon>
        <taxon>Pleurotus</taxon>
    </lineage>
</organism>
<feature type="transmembrane region" description="Helical" evidence="5">
    <location>
        <begin position="6"/>
        <end position="27"/>
    </location>
</feature>
<dbReference type="GO" id="GO:0032259">
    <property type="term" value="P:methylation"/>
    <property type="evidence" value="ECO:0007669"/>
    <property type="project" value="UniProtKB-KW"/>
</dbReference>
<dbReference type="Gene3D" id="1.20.120.1630">
    <property type="match status" value="1"/>
</dbReference>
<reference evidence="7" key="1">
    <citation type="journal article" date="2014" name="Proc. Natl. Acad. Sci. U.S.A.">
        <title>Extensive sampling of basidiomycete genomes demonstrates inadequacy of the white-rot/brown-rot paradigm for wood decay fungi.</title>
        <authorList>
            <person name="Riley R."/>
            <person name="Salamov A.A."/>
            <person name="Brown D.W."/>
            <person name="Nagy L.G."/>
            <person name="Floudas D."/>
            <person name="Held B.W."/>
            <person name="Levasseur A."/>
            <person name="Lombard V."/>
            <person name="Morin E."/>
            <person name="Otillar R."/>
            <person name="Lindquist E.A."/>
            <person name="Sun H."/>
            <person name="LaButti K.M."/>
            <person name="Schmutz J."/>
            <person name="Jabbour D."/>
            <person name="Luo H."/>
            <person name="Baker S.E."/>
            <person name="Pisabarro A.G."/>
            <person name="Walton J.D."/>
            <person name="Blanchette R.A."/>
            <person name="Henrissat B."/>
            <person name="Martin F."/>
            <person name="Cullen D."/>
            <person name="Hibbett D.S."/>
            <person name="Grigoriev I.V."/>
        </authorList>
    </citation>
    <scope>NUCLEOTIDE SEQUENCE [LARGE SCALE GENOMIC DNA]</scope>
    <source>
        <strain evidence="7">PC15</strain>
    </source>
</reference>
<dbReference type="HOGENOM" id="CLU_065200_6_0_1"/>
<comment type="subcellular location">
    <subcellularLocation>
        <location evidence="5">Endoplasmic reticulum membrane</location>
        <topology evidence="5">Multi-pass membrane protein</topology>
    </subcellularLocation>
    <subcellularLocation>
        <location evidence="1">Membrane</location>
        <topology evidence="1">Multi-pass membrane protein</topology>
    </subcellularLocation>
</comment>
<dbReference type="InterPro" id="IPR007269">
    <property type="entry name" value="ICMT_MeTrfase"/>
</dbReference>
<keyword evidence="5" id="KW-0256">Endoplasmic reticulum</keyword>
<dbReference type="GO" id="GO:0005789">
    <property type="term" value="C:endoplasmic reticulum membrane"/>
    <property type="evidence" value="ECO:0007669"/>
    <property type="project" value="UniProtKB-SubCell"/>
</dbReference>
<comment type="similarity">
    <text evidence="5">Belongs to the class VI-like SAM-binding methyltransferase superfamily. Isoprenylcysteine carboxyl methyltransferase family.</text>
</comment>
<accession>A0A067NC09</accession>
<keyword evidence="2 5" id="KW-0812">Transmembrane</keyword>
<keyword evidence="5" id="KW-0808">Transferase</keyword>
<dbReference type="STRING" id="1137138.A0A067NC09"/>
<sequence length="234" mass="26485">MINTSAFFDASNWLVLVTAFSFYLTSTPPNRPLAESGQIIKSTYEKTFLLRLLAHKMFVCSVCVMHIVSSFAGEDLGICTARPSDRSSTGIVTPSTMMITATCVGLAMNAIRLWCFATLGDHFDFQVNVKKTHRLITSGPYSFVRHPSYTSGIGVWIAVSLVMFSEDHWFSQCVLQNMAGRVLGWVWLVELAMLMHFVFVVRPKAEDQGLKGHFGKEWDEWATRVPYRIFPYIY</sequence>
<keyword evidence="5" id="KW-0489">Methyltransferase</keyword>
<evidence type="ECO:0000256" key="2">
    <source>
        <dbReference type="ARBA" id="ARBA00022692"/>
    </source>
</evidence>
<dbReference type="Pfam" id="PF04140">
    <property type="entry name" value="ICMT"/>
    <property type="match status" value="1"/>
</dbReference>
<dbReference type="EMBL" id="KL198010">
    <property type="protein sequence ID" value="KDQ25354.1"/>
    <property type="molecule type" value="Genomic_DNA"/>
</dbReference>
<protein>
    <recommendedName>
        <fullName evidence="5">Protein-S-isoprenylcysteine O-methyltransferase</fullName>
        <ecNumber evidence="5">2.1.1.100</ecNumber>
    </recommendedName>
</protein>
<name>A0A067NC09_PLEO1</name>
<gene>
    <name evidence="6" type="ORF">PLEOSDRAFT_1113416</name>
</gene>
<feature type="transmembrane region" description="Helical" evidence="5">
    <location>
        <begin position="184"/>
        <end position="201"/>
    </location>
</feature>
<dbReference type="InParanoid" id="A0A067NC09"/>
<feature type="transmembrane region" description="Helical" evidence="5">
    <location>
        <begin position="143"/>
        <end position="164"/>
    </location>
</feature>
<evidence type="ECO:0000256" key="3">
    <source>
        <dbReference type="ARBA" id="ARBA00022989"/>
    </source>
</evidence>
<dbReference type="GO" id="GO:0004671">
    <property type="term" value="F:protein C-terminal S-isoprenylcysteine carboxyl O-methyltransferase activity"/>
    <property type="evidence" value="ECO:0007669"/>
    <property type="project" value="UniProtKB-EC"/>
</dbReference>
<keyword evidence="4 5" id="KW-0472">Membrane</keyword>
<keyword evidence="5" id="KW-0949">S-adenosyl-L-methionine</keyword>
<feature type="transmembrane region" description="Helical" evidence="5">
    <location>
        <begin position="48"/>
        <end position="71"/>
    </location>
</feature>
<evidence type="ECO:0000313" key="7">
    <source>
        <dbReference type="Proteomes" id="UP000027073"/>
    </source>
</evidence>
<dbReference type="EC" id="2.1.1.100" evidence="5"/>
<dbReference type="PANTHER" id="PTHR43847:SF1">
    <property type="entry name" value="BLL3993 PROTEIN"/>
    <property type="match status" value="1"/>
</dbReference>
<dbReference type="InterPro" id="IPR052527">
    <property type="entry name" value="Metal_cation-efflux_comp"/>
</dbReference>
<dbReference type="PANTHER" id="PTHR43847">
    <property type="entry name" value="BLL3993 PROTEIN"/>
    <property type="match status" value="1"/>
</dbReference>
<proteinExistence type="inferred from homology"/>
<evidence type="ECO:0000313" key="6">
    <source>
        <dbReference type="EMBL" id="KDQ25354.1"/>
    </source>
</evidence>
<keyword evidence="3 5" id="KW-1133">Transmembrane helix</keyword>
<dbReference type="AlphaFoldDB" id="A0A067NC09"/>
<comment type="catalytic activity">
    <reaction evidence="5">
        <text>[protein]-C-terminal S-[(2E,6E)-farnesyl]-L-cysteine + S-adenosyl-L-methionine = [protein]-C-terminal S-[(2E,6E)-farnesyl]-L-cysteine methyl ester + S-adenosyl-L-homocysteine</text>
        <dbReference type="Rhea" id="RHEA:21672"/>
        <dbReference type="Rhea" id="RHEA-COMP:12125"/>
        <dbReference type="Rhea" id="RHEA-COMP:12126"/>
        <dbReference type="ChEBI" id="CHEBI:57856"/>
        <dbReference type="ChEBI" id="CHEBI:59789"/>
        <dbReference type="ChEBI" id="CHEBI:90510"/>
        <dbReference type="ChEBI" id="CHEBI:90511"/>
        <dbReference type="EC" id="2.1.1.100"/>
    </reaction>
</comment>
<evidence type="ECO:0000256" key="1">
    <source>
        <dbReference type="ARBA" id="ARBA00004141"/>
    </source>
</evidence>
<evidence type="ECO:0000256" key="4">
    <source>
        <dbReference type="ARBA" id="ARBA00023136"/>
    </source>
</evidence>
<evidence type="ECO:0000256" key="5">
    <source>
        <dbReference type="RuleBase" id="RU362022"/>
    </source>
</evidence>